<name>A0AAV9ASS1_ACOGR</name>
<organism evidence="2 3">
    <name type="scientific">Acorus gramineus</name>
    <name type="common">Dwarf sweet flag</name>
    <dbReference type="NCBI Taxonomy" id="55184"/>
    <lineage>
        <taxon>Eukaryota</taxon>
        <taxon>Viridiplantae</taxon>
        <taxon>Streptophyta</taxon>
        <taxon>Embryophyta</taxon>
        <taxon>Tracheophyta</taxon>
        <taxon>Spermatophyta</taxon>
        <taxon>Magnoliopsida</taxon>
        <taxon>Liliopsida</taxon>
        <taxon>Acoraceae</taxon>
        <taxon>Acorus</taxon>
    </lineage>
</organism>
<dbReference type="AlphaFoldDB" id="A0AAV9ASS1"/>
<feature type="compositionally biased region" description="Basic and acidic residues" evidence="1">
    <location>
        <begin position="1"/>
        <end position="18"/>
    </location>
</feature>
<gene>
    <name evidence="2" type="ORF">QJS04_geneDACA000179</name>
</gene>
<comment type="caution">
    <text evidence="2">The sequence shown here is derived from an EMBL/GenBank/DDBJ whole genome shotgun (WGS) entry which is preliminary data.</text>
</comment>
<feature type="region of interest" description="Disordered" evidence="1">
    <location>
        <begin position="1"/>
        <end position="58"/>
    </location>
</feature>
<reference evidence="2" key="1">
    <citation type="journal article" date="2023" name="Nat. Commun.">
        <title>Diploid and tetraploid genomes of Acorus and the evolution of monocots.</title>
        <authorList>
            <person name="Ma L."/>
            <person name="Liu K.W."/>
            <person name="Li Z."/>
            <person name="Hsiao Y.Y."/>
            <person name="Qi Y."/>
            <person name="Fu T."/>
            <person name="Tang G.D."/>
            <person name="Zhang D."/>
            <person name="Sun W.H."/>
            <person name="Liu D.K."/>
            <person name="Li Y."/>
            <person name="Chen G.Z."/>
            <person name="Liu X.D."/>
            <person name="Liao X.Y."/>
            <person name="Jiang Y.T."/>
            <person name="Yu X."/>
            <person name="Hao Y."/>
            <person name="Huang J."/>
            <person name="Zhao X.W."/>
            <person name="Ke S."/>
            <person name="Chen Y.Y."/>
            <person name="Wu W.L."/>
            <person name="Hsu J.L."/>
            <person name="Lin Y.F."/>
            <person name="Huang M.D."/>
            <person name="Li C.Y."/>
            <person name="Huang L."/>
            <person name="Wang Z.W."/>
            <person name="Zhao X."/>
            <person name="Zhong W.Y."/>
            <person name="Peng D.H."/>
            <person name="Ahmad S."/>
            <person name="Lan S."/>
            <person name="Zhang J.S."/>
            <person name="Tsai W.C."/>
            <person name="Van de Peer Y."/>
            <person name="Liu Z.J."/>
        </authorList>
    </citation>
    <scope>NUCLEOTIDE SEQUENCE</scope>
    <source>
        <strain evidence="2">SCP</strain>
    </source>
</reference>
<protein>
    <submittedName>
        <fullName evidence="2">Uncharacterized protein</fullName>
    </submittedName>
</protein>
<keyword evidence="3" id="KW-1185">Reference proteome</keyword>
<accession>A0AAV9ASS1</accession>
<dbReference type="EMBL" id="JAUJYN010000007">
    <property type="protein sequence ID" value="KAK1267315.1"/>
    <property type="molecule type" value="Genomic_DNA"/>
</dbReference>
<evidence type="ECO:0000313" key="3">
    <source>
        <dbReference type="Proteomes" id="UP001179952"/>
    </source>
</evidence>
<dbReference type="Proteomes" id="UP001179952">
    <property type="component" value="Unassembled WGS sequence"/>
</dbReference>
<evidence type="ECO:0000256" key="1">
    <source>
        <dbReference type="SAM" id="MobiDB-lite"/>
    </source>
</evidence>
<proteinExistence type="predicted"/>
<sequence>MSENDLSTHEQARMLEKETSDEEGILSDCRRTKPAPNQPPRGAARPPPTSDLDKSGQE</sequence>
<reference evidence="2" key="2">
    <citation type="submission" date="2023-06" db="EMBL/GenBank/DDBJ databases">
        <authorList>
            <person name="Ma L."/>
            <person name="Liu K.-W."/>
            <person name="Li Z."/>
            <person name="Hsiao Y.-Y."/>
            <person name="Qi Y."/>
            <person name="Fu T."/>
            <person name="Tang G."/>
            <person name="Zhang D."/>
            <person name="Sun W.-H."/>
            <person name="Liu D.-K."/>
            <person name="Li Y."/>
            <person name="Chen G.-Z."/>
            <person name="Liu X.-D."/>
            <person name="Liao X.-Y."/>
            <person name="Jiang Y.-T."/>
            <person name="Yu X."/>
            <person name="Hao Y."/>
            <person name="Huang J."/>
            <person name="Zhao X.-W."/>
            <person name="Ke S."/>
            <person name="Chen Y.-Y."/>
            <person name="Wu W.-L."/>
            <person name="Hsu J.-L."/>
            <person name="Lin Y.-F."/>
            <person name="Huang M.-D."/>
            <person name="Li C.-Y."/>
            <person name="Huang L."/>
            <person name="Wang Z.-W."/>
            <person name="Zhao X."/>
            <person name="Zhong W.-Y."/>
            <person name="Peng D.-H."/>
            <person name="Ahmad S."/>
            <person name="Lan S."/>
            <person name="Zhang J.-S."/>
            <person name="Tsai W.-C."/>
            <person name="Van De Peer Y."/>
            <person name="Liu Z.-J."/>
        </authorList>
    </citation>
    <scope>NUCLEOTIDE SEQUENCE</scope>
    <source>
        <strain evidence="2">SCP</strain>
        <tissue evidence="2">Leaves</tissue>
    </source>
</reference>
<evidence type="ECO:0000313" key="2">
    <source>
        <dbReference type="EMBL" id="KAK1267315.1"/>
    </source>
</evidence>